<evidence type="ECO:0008006" key="2">
    <source>
        <dbReference type="Google" id="ProtNLM"/>
    </source>
</evidence>
<name>S4NTK7_9NEOP</name>
<proteinExistence type="predicted"/>
<dbReference type="AlphaFoldDB" id="S4NTK7"/>
<organism evidence="1">
    <name type="scientific">Pararge aegeria</name>
    <name type="common">speckled wood butterfly</name>
    <dbReference type="NCBI Taxonomy" id="116150"/>
    <lineage>
        <taxon>Eukaryota</taxon>
        <taxon>Metazoa</taxon>
        <taxon>Ecdysozoa</taxon>
        <taxon>Arthropoda</taxon>
        <taxon>Hexapoda</taxon>
        <taxon>Insecta</taxon>
        <taxon>Pterygota</taxon>
        <taxon>Neoptera</taxon>
        <taxon>Endopterygota</taxon>
        <taxon>Lepidoptera</taxon>
        <taxon>Glossata</taxon>
        <taxon>Ditrysia</taxon>
        <taxon>Papilionoidea</taxon>
        <taxon>Nymphalidae</taxon>
        <taxon>Satyrinae</taxon>
        <taxon>Satyrini</taxon>
        <taxon>Parargina</taxon>
        <taxon>Pararge</taxon>
    </lineage>
</organism>
<reference evidence="1" key="1">
    <citation type="journal article" date="2013" name="BMC Genomics">
        <title>Unscrambling butterfly oogenesis.</title>
        <authorList>
            <person name="Carter J.M."/>
            <person name="Baker S.C."/>
            <person name="Pink R."/>
            <person name="Carter D.R."/>
            <person name="Collins A."/>
            <person name="Tomlin J."/>
            <person name="Gibbs M."/>
            <person name="Breuker C.J."/>
        </authorList>
    </citation>
    <scope>NUCLEOTIDE SEQUENCE</scope>
    <source>
        <tissue evidence="1">Ovary</tissue>
    </source>
</reference>
<feature type="non-terminal residue" evidence="1">
    <location>
        <position position="196"/>
    </location>
</feature>
<dbReference type="EMBL" id="GAIX01010419">
    <property type="protein sequence ID" value="JAA82141.1"/>
    <property type="molecule type" value="Transcribed_RNA"/>
</dbReference>
<protein>
    <recommendedName>
        <fullName evidence="2">Transposase</fullName>
    </recommendedName>
</protein>
<accession>S4NTK7</accession>
<sequence>MLIYDHVMRPRVLVCDGAHHIQNAFHAVFGVEPITRICWSRTKKNMQKIVAKIVTHNDQKSVLEDIDSLHNASSPEVFHAAAQAFLTKWKHETVLVQHIKEEWLNKNSNWFLGAAPLSPSTNDALESFNRSIKEHNAVRERLPLARFLTVSMEMVGQWSRKTSLPEAKTIEQKEWTEGYVWAKENVTTDIISSDST</sequence>
<reference evidence="1" key="2">
    <citation type="submission" date="2013-05" db="EMBL/GenBank/DDBJ databases">
        <authorList>
            <person name="Carter J.-M."/>
            <person name="Baker S.C."/>
            <person name="Pink R."/>
            <person name="Carter D.R.F."/>
            <person name="Collins A."/>
            <person name="Tomlin J."/>
            <person name="Gibbs M."/>
            <person name="Breuker C.J."/>
        </authorList>
    </citation>
    <scope>NUCLEOTIDE SEQUENCE</scope>
    <source>
        <tissue evidence="1">Ovary</tissue>
    </source>
</reference>
<evidence type="ECO:0000313" key="1">
    <source>
        <dbReference type="EMBL" id="JAA82141.1"/>
    </source>
</evidence>